<reference evidence="6 7" key="1">
    <citation type="journal article" date="2019" name="Sci. Rep.">
        <title>Comparative genomics of chytrid fungi reveal insights into the obligate biotrophic and pathogenic lifestyle of Synchytrium endobioticum.</title>
        <authorList>
            <person name="van de Vossenberg B.T.L.H."/>
            <person name="Warris S."/>
            <person name="Nguyen H.D.T."/>
            <person name="van Gent-Pelzer M.P.E."/>
            <person name="Joly D.L."/>
            <person name="van de Geest H.C."/>
            <person name="Bonants P.J.M."/>
            <person name="Smith D.S."/>
            <person name="Levesque C.A."/>
            <person name="van der Lee T.A.J."/>
        </authorList>
    </citation>
    <scope>NUCLEOTIDE SEQUENCE [LARGE SCALE GENOMIC DNA]</scope>
    <source>
        <strain evidence="5 7">LEV6574</strain>
        <strain evidence="4 6">MB42</strain>
    </source>
</reference>
<accession>A0A507DJP6</accession>
<sequence length="328" mass="36410">MQPDYELSDPPSDGISCVSFAPKDPQILCVSGWDKSVRVYDVKNNILRAKYDHQAPVLSTSFGSDDDHVYSGGLDRRLKMYDLNVMKETVLGKHDDAIRVVDYNHMNNKVITGSWDKTVRTWDPRSTSAATTTELPSKVLALSTASNKIVVCMSQRQIHIYDVRNMSEVLQQRESSLKFMTRIAKCMPNGEGFASGSIEGRVAVEFFDPDEKVQSKKYAFKCHRSTSEGFETVYPVNALAYHPIYGTFATGGADGFVSTWDGFNKKKLKQFQKYPASIASLAFNSTGTLLAVASSYTFEDGEKDSPPDSVYIRTILDADVKPKSVPAS</sequence>
<evidence type="ECO:0000313" key="6">
    <source>
        <dbReference type="Proteomes" id="UP000317494"/>
    </source>
</evidence>
<comment type="caution">
    <text evidence="5">The sequence shown here is derived from an EMBL/GenBank/DDBJ whole genome shotgun (WGS) entry which is preliminary data.</text>
</comment>
<organism evidence="5 7">
    <name type="scientific">Synchytrium endobioticum</name>
    <dbReference type="NCBI Taxonomy" id="286115"/>
    <lineage>
        <taxon>Eukaryota</taxon>
        <taxon>Fungi</taxon>
        <taxon>Fungi incertae sedis</taxon>
        <taxon>Chytridiomycota</taxon>
        <taxon>Chytridiomycota incertae sedis</taxon>
        <taxon>Chytridiomycetes</taxon>
        <taxon>Synchytriales</taxon>
        <taxon>Synchytriaceae</taxon>
        <taxon>Synchytrium</taxon>
    </lineage>
</organism>
<dbReference type="InterPro" id="IPR015943">
    <property type="entry name" value="WD40/YVTN_repeat-like_dom_sf"/>
</dbReference>
<gene>
    <name evidence="5" type="ORF">SeLEV6574_g00008</name>
    <name evidence="4" type="ORF">SeMB42_g07677</name>
</gene>
<dbReference type="Proteomes" id="UP000320475">
    <property type="component" value="Unassembled WGS sequence"/>
</dbReference>
<feature type="repeat" description="WD" evidence="3">
    <location>
        <begin position="50"/>
        <end position="91"/>
    </location>
</feature>
<evidence type="ECO:0000313" key="7">
    <source>
        <dbReference type="Proteomes" id="UP000320475"/>
    </source>
</evidence>
<dbReference type="Proteomes" id="UP000317494">
    <property type="component" value="Unassembled WGS sequence"/>
</dbReference>
<dbReference type="InterPro" id="IPR036322">
    <property type="entry name" value="WD40_repeat_dom_sf"/>
</dbReference>
<dbReference type="InterPro" id="IPR001680">
    <property type="entry name" value="WD40_rpt"/>
</dbReference>
<keyword evidence="6" id="KW-1185">Reference proteome</keyword>
<dbReference type="VEuPathDB" id="FungiDB:SeMB42_g07677"/>
<evidence type="ECO:0000256" key="2">
    <source>
        <dbReference type="ARBA" id="ARBA00022737"/>
    </source>
</evidence>
<evidence type="ECO:0000313" key="5">
    <source>
        <dbReference type="EMBL" id="TPX51843.1"/>
    </source>
</evidence>
<evidence type="ECO:0000313" key="4">
    <source>
        <dbReference type="EMBL" id="TPX31953.1"/>
    </source>
</evidence>
<dbReference type="EMBL" id="QEAN01000590">
    <property type="protein sequence ID" value="TPX31953.1"/>
    <property type="molecule type" value="Genomic_DNA"/>
</dbReference>
<dbReference type="STRING" id="286115.A0A507DJP6"/>
<dbReference type="SUPFAM" id="SSF50978">
    <property type="entry name" value="WD40 repeat-like"/>
    <property type="match status" value="1"/>
</dbReference>
<protein>
    <submittedName>
        <fullName evidence="5">Uncharacterized protein</fullName>
    </submittedName>
</protein>
<dbReference type="Pfam" id="PF00400">
    <property type="entry name" value="WD40"/>
    <property type="match status" value="4"/>
</dbReference>
<evidence type="ECO:0000256" key="3">
    <source>
        <dbReference type="PROSITE-ProRule" id="PRU00221"/>
    </source>
</evidence>
<keyword evidence="1 3" id="KW-0853">WD repeat</keyword>
<dbReference type="PROSITE" id="PS50082">
    <property type="entry name" value="WD_REPEATS_2"/>
    <property type="match status" value="2"/>
</dbReference>
<keyword evidence="2" id="KW-0677">Repeat</keyword>
<dbReference type="AlphaFoldDB" id="A0A507DJP6"/>
<dbReference type="OrthoDB" id="10262475at2759"/>
<dbReference type="EMBL" id="QEAM01000001">
    <property type="protein sequence ID" value="TPX51843.1"/>
    <property type="molecule type" value="Genomic_DNA"/>
</dbReference>
<proteinExistence type="predicted"/>
<feature type="repeat" description="WD" evidence="3">
    <location>
        <begin position="91"/>
        <end position="132"/>
    </location>
</feature>
<evidence type="ECO:0000256" key="1">
    <source>
        <dbReference type="ARBA" id="ARBA00022574"/>
    </source>
</evidence>
<name>A0A507DJP6_9FUNG</name>
<dbReference type="SMART" id="SM00320">
    <property type="entry name" value="WD40"/>
    <property type="match status" value="4"/>
</dbReference>
<dbReference type="Gene3D" id="2.130.10.10">
    <property type="entry name" value="YVTN repeat-like/Quinoprotein amine dehydrogenase"/>
    <property type="match status" value="1"/>
</dbReference>
<dbReference type="PANTHER" id="PTHR10971">
    <property type="entry name" value="MRNA EXPORT FACTOR AND BUB3"/>
    <property type="match status" value="1"/>
</dbReference>
<dbReference type="PROSITE" id="PS50294">
    <property type="entry name" value="WD_REPEATS_REGION"/>
    <property type="match status" value="1"/>
</dbReference>